<evidence type="ECO:0008006" key="2">
    <source>
        <dbReference type="Google" id="ProtNLM"/>
    </source>
</evidence>
<name>X1BB45_9ZZZZ</name>
<dbReference type="GO" id="GO:0005737">
    <property type="term" value="C:cytoplasm"/>
    <property type="evidence" value="ECO:0007669"/>
    <property type="project" value="TreeGrafter"/>
</dbReference>
<dbReference type="SUPFAM" id="SSF100950">
    <property type="entry name" value="NagB/RpiA/CoA transferase-like"/>
    <property type="match status" value="1"/>
</dbReference>
<dbReference type="EMBL" id="BART01000266">
    <property type="protein sequence ID" value="GAG69201.1"/>
    <property type="molecule type" value="Genomic_DNA"/>
</dbReference>
<reference evidence="1" key="1">
    <citation type="journal article" date="2014" name="Front. Microbiol.">
        <title>High frequency of phylogenetically diverse reductive dehalogenase-homologous genes in deep subseafloor sedimentary metagenomes.</title>
        <authorList>
            <person name="Kawai M."/>
            <person name="Futagami T."/>
            <person name="Toyoda A."/>
            <person name="Takaki Y."/>
            <person name="Nishi S."/>
            <person name="Hori S."/>
            <person name="Arai W."/>
            <person name="Tsubouchi T."/>
            <person name="Morono Y."/>
            <person name="Uchiyama I."/>
            <person name="Ito T."/>
            <person name="Fujiyama A."/>
            <person name="Inagaki F."/>
            <person name="Takami H."/>
        </authorList>
    </citation>
    <scope>NUCLEOTIDE SEQUENCE</scope>
    <source>
        <strain evidence="1">Expedition CK06-06</strain>
    </source>
</reference>
<sequence length="295" mass="34136">MGSFSYSPSKWIPYRNKEVIERVRKIKREDISKHNNHDYKIRVVRDDEIEFIWVTDMFYRIKKASDEGRKLVLILPNPAHCYKKVAHLINKFRVSCKNLYTFNMDEYADEDGNIAPESFPQGFMRAVKNYFYYSIEKELRPPENQIIGFTNENLKDYGKMIEDLGGADACYSGPGWTGHLAFIEPDAPEFEGSLEEWKKMGPRIVTLSPFTIAQNSLHGSFGISGDLAMVPPKAATIGPKEVINARYRMDMHSLTVNNTRVSWQRFITFLKITAVFCNKKAAYYLKGNFLHNQIF</sequence>
<dbReference type="GO" id="GO:0006046">
    <property type="term" value="P:N-acetylglucosamine catabolic process"/>
    <property type="evidence" value="ECO:0007669"/>
    <property type="project" value="TreeGrafter"/>
</dbReference>
<dbReference type="GO" id="GO:0006043">
    <property type="term" value="P:glucosamine catabolic process"/>
    <property type="evidence" value="ECO:0007669"/>
    <property type="project" value="TreeGrafter"/>
</dbReference>
<dbReference type="GO" id="GO:0004342">
    <property type="term" value="F:glucosamine-6-phosphate deaminase activity"/>
    <property type="evidence" value="ECO:0007669"/>
    <property type="project" value="InterPro"/>
</dbReference>
<organism evidence="1">
    <name type="scientific">marine sediment metagenome</name>
    <dbReference type="NCBI Taxonomy" id="412755"/>
    <lineage>
        <taxon>unclassified sequences</taxon>
        <taxon>metagenomes</taxon>
        <taxon>ecological metagenomes</taxon>
    </lineage>
</organism>
<dbReference type="GO" id="GO:0042802">
    <property type="term" value="F:identical protein binding"/>
    <property type="evidence" value="ECO:0007669"/>
    <property type="project" value="TreeGrafter"/>
</dbReference>
<gene>
    <name evidence="1" type="ORF">S01H4_01458</name>
</gene>
<dbReference type="InterPro" id="IPR037171">
    <property type="entry name" value="NagB/RpiA_transferase-like"/>
</dbReference>
<dbReference type="PANTHER" id="PTHR11280:SF5">
    <property type="entry name" value="GLUCOSAMINE-6-PHOSPHATE ISOMERASE"/>
    <property type="match status" value="1"/>
</dbReference>
<protein>
    <recommendedName>
        <fullName evidence="2">Glucosamine/galactosamine-6-phosphate isomerase domain-containing protein</fullName>
    </recommendedName>
</protein>
<dbReference type="GO" id="GO:0019262">
    <property type="term" value="P:N-acetylneuraminate catabolic process"/>
    <property type="evidence" value="ECO:0007669"/>
    <property type="project" value="TreeGrafter"/>
</dbReference>
<dbReference type="Gene3D" id="3.40.50.1360">
    <property type="match status" value="1"/>
</dbReference>
<evidence type="ECO:0000313" key="1">
    <source>
        <dbReference type="EMBL" id="GAG69201.1"/>
    </source>
</evidence>
<comment type="caution">
    <text evidence="1">The sequence shown here is derived from an EMBL/GenBank/DDBJ whole genome shotgun (WGS) entry which is preliminary data.</text>
</comment>
<dbReference type="PANTHER" id="PTHR11280">
    <property type="entry name" value="GLUCOSAMINE-6-PHOSPHATE ISOMERASE"/>
    <property type="match status" value="1"/>
</dbReference>
<dbReference type="InterPro" id="IPR004547">
    <property type="entry name" value="Glucosamine6P_isomerase"/>
</dbReference>
<dbReference type="AlphaFoldDB" id="X1BB45"/>
<proteinExistence type="predicted"/>
<accession>X1BB45</accession>